<dbReference type="SUPFAM" id="SSF51735">
    <property type="entry name" value="NAD(P)-binding Rossmann-fold domains"/>
    <property type="match status" value="1"/>
</dbReference>
<dbReference type="Gene3D" id="3.40.50.720">
    <property type="entry name" value="NAD(P)-binding Rossmann-like Domain"/>
    <property type="match status" value="1"/>
</dbReference>
<protein>
    <submittedName>
        <fullName evidence="2">SDR family oxidoreductase</fullName>
    </submittedName>
</protein>
<keyword evidence="3" id="KW-1185">Reference proteome</keyword>
<dbReference type="Gene3D" id="3.90.25.10">
    <property type="entry name" value="UDP-galactose 4-epimerase, domain 1"/>
    <property type="match status" value="1"/>
</dbReference>
<dbReference type="AlphaFoldDB" id="A0A4U2Y9H0"/>
<organism evidence="2 3">
    <name type="scientific">Brevibacillus antibioticus</name>
    <dbReference type="NCBI Taxonomy" id="2570228"/>
    <lineage>
        <taxon>Bacteria</taxon>
        <taxon>Bacillati</taxon>
        <taxon>Bacillota</taxon>
        <taxon>Bacilli</taxon>
        <taxon>Bacillales</taxon>
        <taxon>Paenibacillaceae</taxon>
        <taxon>Brevibacillus</taxon>
    </lineage>
</organism>
<comment type="caution">
    <text evidence="2">The sequence shown here is derived from an EMBL/GenBank/DDBJ whole genome shotgun (WGS) entry which is preliminary data.</text>
</comment>
<dbReference type="OrthoDB" id="152510at2"/>
<dbReference type="EMBL" id="SZNK01000001">
    <property type="protein sequence ID" value="TKI57356.1"/>
    <property type="molecule type" value="Genomic_DNA"/>
</dbReference>
<dbReference type="InterPro" id="IPR052718">
    <property type="entry name" value="NmrA-type_oxidoreductase"/>
</dbReference>
<dbReference type="Proteomes" id="UP000307841">
    <property type="component" value="Unassembled WGS sequence"/>
</dbReference>
<dbReference type="InterPro" id="IPR036291">
    <property type="entry name" value="NAD(P)-bd_dom_sf"/>
</dbReference>
<accession>A0A4U2Y9H0</accession>
<dbReference type="PANTHER" id="PTHR47129">
    <property type="entry name" value="QUINONE OXIDOREDUCTASE 2"/>
    <property type="match status" value="1"/>
</dbReference>
<evidence type="ECO:0000313" key="3">
    <source>
        <dbReference type="Proteomes" id="UP000307841"/>
    </source>
</evidence>
<proteinExistence type="predicted"/>
<sequence length="271" mass="30351">MSILITGATGKLGSLIIEQLLKRVERERLIACVRRLDKTTRLRELGIEVRQADYDDPLSLERSFVDGTKLLFISSPHTDDTARVRQHSHVIEAAKKANITHIVYTSFAFLEKANISLTHLHLATEHAIRTTGIPYTFLRNGLYSDVIAAFGIQQAIETGELITSPGKWSFHTVTREDLSLAAATVISTEGHENQTYVLTASRAWTFAELAEVLTAQTGKSIRHREDPLAESWLYRFLMQIDASSTTTDLERIIGKPTASLEQMVMQIMEQA</sequence>
<dbReference type="PANTHER" id="PTHR47129:SF1">
    <property type="entry name" value="NMRA-LIKE DOMAIN-CONTAINING PROTEIN"/>
    <property type="match status" value="1"/>
</dbReference>
<gene>
    <name evidence="2" type="ORF">E8L90_18900</name>
</gene>
<dbReference type="RefSeq" id="WP_137030795.1">
    <property type="nucleotide sequence ID" value="NZ_SZNK01000001.1"/>
</dbReference>
<dbReference type="CDD" id="cd05269">
    <property type="entry name" value="TMR_SDR_a"/>
    <property type="match status" value="1"/>
</dbReference>
<evidence type="ECO:0000313" key="2">
    <source>
        <dbReference type="EMBL" id="TKI57356.1"/>
    </source>
</evidence>
<dbReference type="InterPro" id="IPR008030">
    <property type="entry name" value="NmrA-like"/>
</dbReference>
<feature type="domain" description="NmrA-like" evidence="1">
    <location>
        <begin position="3"/>
        <end position="233"/>
    </location>
</feature>
<name>A0A4U2Y9H0_9BACL</name>
<evidence type="ECO:0000259" key="1">
    <source>
        <dbReference type="Pfam" id="PF05368"/>
    </source>
</evidence>
<reference evidence="2 3" key="1">
    <citation type="submission" date="2019-04" db="EMBL/GenBank/DDBJ databases">
        <title>Whole genome sequencing of Brevibacillus sp. TGS2-1.</title>
        <authorList>
            <person name="Choi A."/>
        </authorList>
    </citation>
    <scope>NUCLEOTIDE SEQUENCE [LARGE SCALE GENOMIC DNA]</scope>
    <source>
        <strain evidence="2 3">TGS2-1</strain>
    </source>
</reference>
<dbReference type="Pfam" id="PF05368">
    <property type="entry name" value="NmrA"/>
    <property type="match status" value="1"/>
</dbReference>